<protein>
    <recommendedName>
        <fullName evidence="1">Ig-like domain-containing protein</fullName>
    </recommendedName>
</protein>
<keyword evidence="3" id="KW-1185">Reference proteome</keyword>
<feature type="domain" description="Ig-like" evidence="1">
    <location>
        <begin position="45"/>
        <end position="139"/>
    </location>
</feature>
<dbReference type="PROSITE" id="PS50835">
    <property type="entry name" value="IG_LIKE"/>
    <property type="match status" value="1"/>
</dbReference>
<organism evidence="2 3">
    <name type="scientific">Gopherus evgoodei</name>
    <name type="common">Goodes thornscrub tortoise</name>
    <dbReference type="NCBI Taxonomy" id="1825980"/>
    <lineage>
        <taxon>Eukaryota</taxon>
        <taxon>Metazoa</taxon>
        <taxon>Chordata</taxon>
        <taxon>Craniata</taxon>
        <taxon>Vertebrata</taxon>
        <taxon>Euteleostomi</taxon>
        <taxon>Archelosauria</taxon>
        <taxon>Testudinata</taxon>
        <taxon>Testudines</taxon>
        <taxon>Cryptodira</taxon>
        <taxon>Durocryptodira</taxon>
        <taxon>Testudinoidea</taxon>
        <taxon>Testudinidae</taxon>
        <taxon>Gopherus</taxon>
    </lineage>
</organism>
<dbReference type="OrthoDB" id="9803478at2759"/>
<dbReference type="Gene3D" id="2.60.40.10">
    <property type="entry name" value="Immunoglobulins"/>
    <property type="match status" value="1"/>
</dbReference>
<accession>A0A8C4Y950</accession>
<reference evidence="2" key="2">
    <citation type="submission" date="2025-09" db="UniProtKB">
        <authorList>
            <consortium name="Ensembl"/>
        </authorList>
    </citation>
    <scope>IDENTIFICATION</scope>
</reference>
<dbReference type="SUPFAM" id="SSF48726">
    <property type="entry name" value="Immunoglobulin"/>
    <property type="match status" value="1"/>
</dbReference>
<proteinExistence type="predicted"/>
<name>A0A8C4Y950_9SAUR</name>
<evidence type="ECO:0000313" key="3">
    <source>
        <dbReference type="Proteomes" id="UP000694390"/>
    </source>
</evidence>
<sequence>MTQEASPFPRRCCAEHHRNGAGTQLLLNRVGLLSWMEPHRFTPRPMVLRDSDLFWLKKEHPPSLTRSQGEISILTCSYSATVSYVQWYRLFPGESPVFLLSLYEDGNVTHAILHIDGSQLADSAERRCLASQAGEMQVD</sequence>
<dbReference type="AlphaFoldDB" id="A0A8C4Y950"/>
<reference evidence="2" key="1">
    <citation type="submission" date="2025-08" db="UniProtKB">
        <authorList>
            <consortium name="Ensembl"/>
        </authorList>
    </citation>
    <scope>IDENTIFICATION</scope>
</reference>
<dbReference type="Ensembl" id="ENSGEVT00005022932.1">
    <property type="protein sequence ID" value="ENSGEVP00005021828.1"/>
    <property type="gene ID" value="ENSGEVG00005015506.1"/>
</dbReference>
<evidence type="ECO:0000313" key="2">
    <source>
        <dbReference type="Ensembl" id="ENSGEVP00005021828.1"/>
    </source>
</evidence>
<evidence type="ECO:0000259" key="1">
    <source>
        <dbReference type="PROSITE" id="PS50835"/>
    </source>
</evidence>
<dbReference type="GeneTree" id="ENSGT01000000220685"/>
<dbReference type="InterPro" id="IPR013783">
    <property type="entry name" value="Ig-like_fold"/>
</dbReference>
<dbReference type="Proteomes" id="UP000694390">
    <property type="component" value="Unassembled WGS sequence"/>
</dbReference>
<dbReference type="InterPro" id="IPR007110">
    <property type="entry name" value="Ig-like_dom"/>
</dbReference>
<dbReference type="InterPro" id="IPR036179">
    <property type="entry name" value="Ig-like_dom_sf"/>
</dbReference>